<organism evidence="1 2">
    <name type="scientific">Pristionchus pacificus</name>
    <name type="common">Parasitic nematode worm</name>
    <dbReference type="NCBI Taxonomy" id="54126"/>
    <lineage>
        <taxon>Eukaryota</taxon>
        <taxon>Metazoa</taxon>
        <taxon>Ecdysozoa</taxon>
        <taxon>Nematoda</taxon>
        <taxon>Chromadorea</taxon>
        <taxon>Rhabditida</taxon>
        <taxon>Rhabditina</taxon>
        <taxon>Diplogasteromorpha</taxon>
        <taxon>Diplogasteroidea</taxon>
        <taxon>Neodiplogasteridae</taxon>
        <taxon>Pristionchus</taxon>
    </lineage>
</organism>
<evidence type="ECO:0000313" key="1">
    <source>
        <dbReference type="EnsemblMetazoa" id="PPA41706.1"/>
    </source>
</evidence>
<protein>
    <submittedName>
        <fullName evidence="1">G protein-coupled receptor</fullName>
    </submittedName>
</protein>
<reference evidence="1" key="2">
    <citation type="submission" date="2022-06" db="UniProtKB">
        <authorList>
            <consortium name="EnsemblMetazoa"/>
        </authorList>
    </citation>
    <scope>IDENTIFICATION</scope>
    <source>
        <strain evidence="1">PS312</strain>
    </source>
</reference>
<accession>A0A2A6CN76</accession>
<accession>A0A8R1V161</accession>
<name>A0A2A6CN76_PRIPA</name>
<dbReference type="SUPFAM" id="SSF81321">
    <property type="entry name" value="Family A G protein-coupled receptor-like"/>
    <property type="match status" value="1"/>
</dbReference>
<dbReference type="EnsemblMetazoa" id="PPA41706.1">
    <property type="protein sequence ID" value="PPA41706.1"/>
    <property type="gene ID" value="WBGene00280075"/>
</dbReference>
<keyword evidence="2" id="KW-1185">Reference proteome</keyword>
<dbReference type="AlphaFoldDB" id="A0A2A6CN76"/>
<evidence type="ECO:0000313" key="2">
    <source>
        <dbReference type="Proteomes" id="UP000005239"/>
    </source>
</evidence>
<gene>
    <name evidence="1" type="primary">WBGene00280075</name>
</gene>
<dbReference type="InterPro" id="IPR019428">
    <property type="entry name" value="7TM_GPCR_serpentine_rcpt_Str"/>
</dbReference>
<proteinExistence type="predicted"/>
<dbReference type="PANTHER" id="PTHR22943">
    <property type="entry name" value="7-TRANSMEMBRANE DOMAIN RECEPTOR C.ELEGANS"/>
    <property type="match status" value="1"/>
</dbReference>
<dbReference type="Proteomes" id="UP000005239">
    <property type="component" value="Unassembled WGS sequence"/>
</dbReference>
<sequence length="358" mass="40660">MCFEVLEKVIVVTGACLNLLIIYLIRRFSRKELGQYKNILTIFATYDFYLCILHGITNPVSGLSFFKFSFFINEQRGVVIDDVLGVVTVGVWQGQYSVSTYLCSFTAPFALLNIHFLYRYWSVTRPELIVRFSRKRFVFLIFLYPLGQAFMWYVHRFGATVPSGFLRFALIMTMILTGGRPGRLDVLRSALFEQCHIRADGDWLLMDYWYGRHLHLIILCVALSVMGADFIIAISLGALTYRELLRTKHVSPHLRSLQFKLLFAVSAQTLVPALCVVVPYSALTLLPLFRLPDPGFGALSPPLVALFPGWDALVILCSMRDYRDGLRQVICGERKGEQNGAKTTVMIVSNIEQPSNLL</sequence>
<reference evidence="2" key="1">
    <citation type="journal article" date="2008" name="Nat. Genet.">
        <title>The Pristionchus pacificus genome provides a unique perspective on nematode lifestyle and parasitism.</title>
        <authorList>
            <person name="Dieterich C."/>
            <person name="Clifton S.W."/>
            <person name="Schuster L.N."/>
            <person name="Chinwalla A."/>
            <person name="Delehaunty K."/>
            <person name="Dinkelacker I."/>
            <person name="Fulton L."/>
            <person name="Fulton R."/>
            <person name="Godfrey J."/>
            <person name="Minx P."/>
            <person name="Mitreva M."/>
            <person name="Roeseler W."/>
            <person name="Tian H."/>
            <person name="Witte H."/>
            <person name="Yang S.P."/>
            <person name="Wilson R.K."/>
            <person name="Sommer R.J."/>
        </authorList>
    </citation>
    <scope>NUCLEOTIDE SEQUENCE [LARGE SCALE GENOMIC DNA]</scope>
    <source>
        <strain evidence="2">PS312</strain>
    </source>
</reference>
<dbReference type="PANTHER" id="PTHR22943:SF248">
    <property type="entry name" value="SEVEN TM RECEPTOR"/>
    <property type="match status" value="1"/>
</dbReference>
<dbReference type="Pfam" id="PF10326">
    <property type="entry name" value="7TM_GPCR_Str"/>
    <property type="match status" value="2"/>
</dbReference>